<accession>A0A9P5ZJH5</accession>
<comment type="caution">
    <text evidence="1">The sequence shown here is derived from an EMBL/GenBank/DDBJ whole genome shotgun (WGS) entry which is preliminary data.</text>
</comment>
<dbReference type="AlphaFoldDB" id="A0A9P5ZJH5"/>
<evidence type="ECO:0000313" key="2">
    <source>
        <dbReference type="Proteomes" id="UP000807025"/>
    </source>
</evidence>
<dbReference type="EMBL" id="MU154839">
    <property type="protein sequence ID" value="KAF9487006.1"/>
    <property type="molecule type" value="Genomic_DNA"/>
</dbReference>
<gene>
    <name evidence="1" type="ORF">BDN71DRAFT_1437170</name>
</gene>
<organism evidence="1 2">
    <name type="scientific">Pleurotus eryngii</name>
    <name type="common">Boletus of the steppes</name>
    <dbReference type="NCBI Taxonomy" id="5323"/>
    <lineage>
        <taxon>Eukaryota</taxon>
        <taxon>Fungi</taxon>
        <taxon>Dikarya</taxon>
        <taxon>Basidiomycota</taxon>
        <taxon>Agaricomycotina</taxon>
        <taxon>Agaricomycetes</taxon>
        <taxon>Agaricomycetidae</taxon>
        <taxon>Agaricales</taxon>
        <taxon>Pleurotineae</taxon>
        <taxon>Pleurotaceae</taxon>
        <taxon>Pleurotus</taxon>
    </lineage>
</organism>
<evidence type="ECO:0000313" key="1">
    <source>
        <dbReference type="EMBL" id="KAF9487006.1"/>
    </source>
</evidence>
<keyword evidence="2" id="KW-1185">Reference proteome</keyword>
<proteinExistence type="predicted"/>
<protein>
    <submittedName>
        <fullName evidence="1">Uncharacterized protein</fullName>
    </submittedName>
</protein>
<dbReference type="Proteomes" id="UP000807025">
    <property type="component" value="Unassembled WGS sequence"/>
</dbReference>
<sequence>MNAGVIAIVNVGQLQMQTDQCATSSSNHSGHHFSTIARFEHVATWKDRPLAKNHPSLRHFFKKTCIHRHSHSHLQAFAVALAHAFAFSSIMQVQMQIQVFAGALTINEMDMNANTYDYILEEHTVSTCSRNSKESGGNNYIRNTGGLGSRVYAWPESIAKMHVNVPLGASWMRP</sequence>
<reference evidence="1" key="1">
    <citation type="submission" date="2020-11" db="EMBL/GenBank/DDBJ databases">
        <authorList>
            <consortium name="DOE Joint Genome Institute"/>
            <person name="Ahrendt S."/>
            <person name="Riley R."/>
            <person name="Andreopoulos W."/>
            <person name="Labutti K."/>
            <person name="Pangilinan J."/>
            <person name="Ruiz-Duenas F.J."/>
            <person name="Barrasa J.M."/>
            <person name="Sanchez-Garcia M."/>
            <person name="Camarero S."/>
            <person name="Miyauchi S."/>
            <person name="Serrano A."/>
            <person name="Linde D."/>
            <person name="Babiker R."/>
            <person name="Drula E."/>
            <person name="Ayuso-Fernandez I."/>
            <person name="Pacheco R."/>
            <person name="Padilla G."/>
            <person name="Ferreira P."/>
            <person name="Barriuso J."/>
            <person name="Kellner H."/>
            <person name="Castanera R."/>
            <person name="Alfaro M."/>
            <person name="Ramirez L."/>
            <person name="Pisabarro A.G."/>
            <person name="Kuo A."/>
            <person name="Tritt A."/>
            <person name="Lipzen A."/>
            <person name="He G."/>
            <person name="Yan M."/>
            <person name="Ng V."/>
            <person name="Cullen D."/>
            <person name="Martin F."/>
            <person name="Rosso M.-N."/>
            <person name="Henrissat B."/>
            <person name="Hibbett D."/>
            <person name="Martinez A.T."/>
            <person name="Grigoriev I.V."/>
        </authorList>
    </citation>
    <scope>NUCLEOTIDE SEQUENCE</scope>
    <source>
        <strain evidence="1">ATCC 90797</strain>
    </source>
</reference>
<name>A0A9P5ZJH5_PLEER</name>